<dbReference type="InterPro" id="IPR032675">
    <property type="entry name" value="LRR_dom_sf"/>
</dbReference>
<keyword evidence="2" id="KW-0677">Repeat</keyword>
<dbReference type="PANTHER" id="PTHR47566">
    <property type="match status" value="1"/>
</dbReference>
<gene>
    <name evidence="4" type="ORF">PORUE0001_0278</name>
</gene>
<dbReference type="STRING" id="596327.PORUE0001_0278"/>
<dbReference type="EMBL" id="ACLR01000011">
    <property type="protein sequence ID" value="EEK17747.1"/>
    <property type="molecule type" value="Genomic_DNA"/>
</dbReference>
<feature type="domain" description="Bacterial repeat" evidence="3">
    <location>
        <begin position="634"/>
        <end position="702"/>
    </location>
</feature>
<dbReference type="OrthoDB" id="1014625at2"/>
<dbReference type="Proteomes" id="UP000003303">
    <property type="component" value="Unassembled WGS sequence"/>
</dbReference>
<evidence type="ECO:0000259" key="3">
    <source>
        <dbReference type="Pfam" id="PF18998"/>
    </source>
</evidence>
<dbReference type="InterPro" id="IPR025875">
    <property type="entry name" value="Leu-rich_rpt_4"/>
</dbReference>
<dbReference type="eggNOG" id="COG4886">
    <property type="taxonomic scope" value="Bacteria"/>
</dbReference>
<dbReference type="AlphaFoldDB" id="C2M955"/>
<dbReference type="Gene3D" id="3.80.10.10">
    <property type="entry name" value="Ribonuclease Inhibitor"/>
    <property type="match status" value="3"/>
</dbReference>
<dbReference type="SUPFAM" id="SSF52047">
    <property type="entry name" value="RNI-like"/>
    <property type="match status" value="1"/>
</dbReference>
<organism evidence="4 5">
    <name type="scientific">Porphyromonas uenonis 60-3</name>
    <dbReference type="NCBI Taxonomy" id="596327"/>
    <lineage>
        <taxon>Bacteria</taxon>
        <taxon>Pseudomonadati</taxon>
        <taxon>Bacteroidota</taxon>
        <taxon>Bacteroidia</taxon>
        <taxon>Bacteroidales</taxon>
        <taxon>Porphyromonadaceae</taxon>
        <taxon>Porphyromonas</taxon>
    </lineage>
</organism>
<keyword evidence="5" id="KW-1185">Reference proteome</keyword>
<proteinExistence type="predicted"/>
<name>C2M955_9PORP</name>
<dbReference type="GO" id="GO:0035591">
    <property type="term" value="F:signaling adaptor activity"/>
    <property type="evidence" value="ECO:0007669"/>
    <property type="project" value="TreeGrafter"/>
</dbReference>
<protein>
    <submittedName>
        <fullName evidence="4">Leucine Rich Repeat protein</fullName>
    </submittedName>
</protein>
<feature type="non-terminal residue" evidence="4">
    <location>
        <position position="1"/>
    </location>
</feature>
<feature type="domain" description="Bacterial repeat" evidence="3">
    <location>
        <begin position="559"/>
        <end position="629"/>
    </location>
</feature>
<evidence type="ECO:0000313" key="5">
    <source>
        <dbReference type="Proteomes" id="UP000003303"/>
    </source>
</evidence>
<dbReference type="InterPro" id="IPR052574">
    <property type="entry name" value="CDIRP"/>
</dbReference>
<dbReference type="PANTHER" id="PTHR47566:SF1">
    <property type="entry name" value="PROTEIN NUD1"/>
    <property type="match status" value="1"/>
</dbReference>
<evidence type="ECO:0000313" key="4">
    <source>
        <dbReference type="EMBL" id="EEK17747.1"/>
    </source>
</evidence>
<sequence length="785" mass="85014">TALAELDCSSNQLTSLGVSDCTALTELNCWGNKLTSLDVSGCTALTTLSCFTNQLTSLDVSGCTSLTSLRCECNQLTSLNASGCTALTTLECSYNQLTSLDVSKNTALTQLYCYGNQINGENMTRLVNSLPDRKGMSAGSLVVSRSEDEKNLCRPSDIAIAREKNWIPKWHNGDSYKGIGEGVITMTTSKAVGEKVKLEIEANGDVLIEGVSESPQQYCNDYTLTSQTITIRGDVTTLYCYNNQLTSLDVSGCTSLTNLNCNSNQLSSLELLQNSALTSLACSRNELKSLDLSACTRLKSLECYRNKIRGNAVAQLVESLPDRYGKESGKFYFVYYSEDESEENFCYRPAVGRANDKNWRPQKHYSFSWEDYFGVMDEGVVMMRTAQEVGSQITLTLEAKGDVAIDGVKGVPETDGKPHQYTLLSQDVTIRGYVTKLHCSGNKLTSLDLSTTVPLVELDCSNNQLTALDVSQNAAVTSLTCYRNQIKGEAMALLIKGLPQLPLRSTHLFGIVSNAADEGNVFLKADVERVRDKGWSPMKWNEERHQYEPYAGKETETFAVTLTKEGKGTITATGADDLTAVPYGTELTIVATPTEGYELISLTAGEEDILATKKVVVTDNVTVKAIFDQATFAVSLTKEGKGTISATGADDLTAVPYGTYLTIVATPAAGYKLTALTANGKDILATKKVVVKGATEVKATFVDHTGVETTVTQQVKLYPNPATDYVIVEGVTPASEVTLHSLTGERLYAGRTDSRGVLQIDLTPYADGGYLVCVAGETHRVVVRR</sequence>
<dbReference type="InterPro" id="IPR044060">
    <property type="entry name" value="Bacterial_rp_domain"/>
</dbReference>
<dbReference type="Pfam" id="PF18998">
    <property type="entry name" value="Flg_new_2"/>
    <property type="match status" value="2"/>
</dbReference>
<reference evidence="4 5" key="1">
    <citation type="submission" date="2009-04" db="EMBL/GenBank/DDBJ databases">
        <authorList>
            <person name="Sebastian Y."/>
            <person name="Madupu R."/>
            <person name="Durkin A.S."/>
            <person name="Torralba M."/>
            <person name="Methe B."/>
            <person name="Sutton G.G."/>
            <person name="Strausberg R.L."/>
            <person name="Nelson K.E."/>
        </authorList>
    </citation>
    <scope>NUCLEOTIDE SEQUENCE [LARGE SCALE GENOMIC DNA]</scope>
    <source>
        <strain evidence="4 5">60-3</strain>
    </source>
</reference>
<keyword evidence="1" id="KW-0433">Leucine-rich repeat</keyword>
<accession>C2M955</accession>
<evidence type="ECO:0000256" key="1">
    <source>
        <dbReference type="ARBA" id="ARBA00022614"/>
    </source>
</evidence>
<evidence type="ECO:0000256" key="2">
    <source>
        <dbReference type="ARBA" id="ARBA00022737"/>
    </source>
</evidence>
<comment type="caution">
    <text evidence="4">The sequence shown here is derived from an EMBL/GenBank/DDBJ whole genome shotgun (WGS) entry which is preliminary data.</text>
</comment>
<dbReference type="RefSeq" id="WP_007364446.1">
    <property type="nucleotide sequence ID" value="NZ_ACLR01000011.1"/>
</dbReference>
<dbReference type="Pfam" id="PF12799">
    <property type="entry name" value="LRR_4"/>
    <property type="match status" value="1"/>
</dbReference>